<dbReference type="SUPFAM" id="SSF52743">
    <property type="entry name" value="Subtilisin-like"/>
    <property type="match status" value="1"/>
</dbReference>
<dbReference type="FunCoup" id="A0A067MWS2">
    <property type="interactions" value="22"/>
</dbReference>
<dbReference type="InterPro" id="IPR022398">
    <property type="entry name" value="Peptidase_S8_His-AS"/>
</dbReference>
<dbReference type="STRING" id="930990.A0A067MWS2"/>
<evidence type="ECO:0000256" key="6">
    <source>
        <dbReference type="RuleBase" id="RU003355"/>
    </source>
</evidence>
<evidence type="ECO:0000256" key="5">
    <source>
        <dbReference type="PROSITE-ProRule" id="PRU01240"/>
    </source>
</evidence>
<evidence type="ECO:0000313" key="11">
    <source>
        <dbReference type="Proteomes" id="UP000027195"/>
    </source>
</evidence>
<dbReference type="Gene3D" id="3.30.70.80">
    <property type="entry name" value="Peptidase S8 propeptide/proteinase inhibitor I9"/>
    <property type="match status" value="1"/>
</dbReference>
<dbReference type="SUPFAM" id="SSF54897">
    <property type="entry name" value="Protease propeptides/inhibitors"/>
    <property type="match status" value="1"/>
</dbReference>
<dbReference type="PANTHER" id="PTHR43806:SF11">
    <property type="entry name" value="CEREVISIN-RELATED"/>
    <property type="match status" value="1"/>
</dbReference>
<comment type="similarity">
    <text evidence="1 5 6">Belongs to the peptidase S8 family.</text>
</comment>
<name>A0A067MWS2_BOTB1</name>
<dbReference type="InterPro" id="IPR034193">
    <property type="entry name" value="PCSK9_ProteinaseK-like"/>
</dbReference>
<dbReference type="HOGENOM" id="CLU_011263_1_4_1"/>
<evidence type="ECO:0000256" key="2">
    <source>
        <dbReference type="ARBA" id="ARBA00022670"/>
    </source>
</evidence>
<dbReference type="GO" id="GO:0004252">
    <property type="term" value="F:serine-type endopeptidase activity"/>
    <property type="evidence" value="ECO:0007669"/>
    <property type="project" value="UniProtKB-UniRule"/>
</dbReference>
<dbReference type="PROSITE" id="PS51892">
    <property type="entry name" value="SUBTILASE"/>
    <property type="match status" value="1"/>
</dbReference>
<keyword evidence="2 5" id="KW-0645">Protease</keyword>
<dbReference type="InterPro" id="IPR015500">
    <property type="entry name" value="Peptidase_S8_subtilisin-rel"/>
</dbReference>
<feature type="active site" description="Charge relay system" evidence="5">
    <location>
        <position position="166"/>
    </location>
</feature>
<dbReference type="InterPro" id="IPR010259">
    <property type="entry name" value="S8pro/Inhibitor_I9"/>
</dbReference>
<keyword evidence="7" id="KW-0732">Signal</keyword>
<dbReference type="GO" id="GO:0005615">
    <property type="term" value="C:extracellular space"/>
    <property type="evidence" value="ECO:0007669"/>
    <property type="project" value="TreeGrafter"/>
</dbReference>
<protein>
    <recommendedName>
        <fullName evidence="12">Peptidase S8/S53 domain-containing protein</fullName>
    </recommendedName>
</protein>
<feature type="signal peptide" evidence="7">
    <location>
        <begin position="1"/>
        <end position="15"/>
    </location>
</feature>
<dbReference type="GO" id="GO:0006508">
    <property type="term" value="P:proteolysis"/>
    <property type="evidence" value="ECO:0007669"/>
    <property type="project" value="UniProtKB-KW"/>
</dbReference>
<dbReference type="InterPro" id="IPR036852">
    <property type="entry name" value="Peptidase_S8/S53_dom_sf"/>
</dbReference>
<accession>A0A067MWS2</accession>
<dbReference type="Proteomes" id="UP000027195">
    <property type="component" value="Unassembled WGS sequence"/>
</dbReference>
<evidence type="ECO:0000259" key="9">
    <source>
        <dbReference type="Pfam" id="PF05922"/>
    </source>
</evidence>
<dbReference type="PROSITE" id="PS00138">
    <property type="entry name" value="SUBTILASE_SER"/>
    <property type="match status" value="1"/>
</dbReference>
<dbReference type="OrthoDB" id="206201at2759"/>
<evidence type="ECO:0000256" key="7">
    <source>
        <dbReference type="SAM" id="SignalP"/>
    </source>
</evidence>
<dbReference type="Pfam" id="PF05922">
    <property type="entry name" value="Inhibitor_I9"/>
    <property type="match status" value="1"/>
</dbReference>
<organism evidence="10 11">
    <name type="scientific">Botryobasidium botryosum (strain FD-172 SS1)</name>
    <dbReference type="NCBI Taxonomy" id="930990"/>
    <lineage>
        <taxon>Eukaryota</taxon>
        <taxon>Fungi</taxon>
        <taxon>Dikarya</taxon>
        <taxon>Basidiomycota</taxon>
        <taxon>Agaricomycotina</taxon>
        <taxon>Agaricomycetes</taxon>
        <taxon>Cantharellales</taxon>
        <taxon>Botryobasidiaceae</taxon>
        <taxon>Botryobasidium</taxon>
    </lineage>
</organism>
<dbReference type="FunFam" id="3.40.50.200:FF:000007">
    <property type="entry name" value="Subtilisin-like serine protease"/>
    <property type="match status" value="1"/>
</dbReference>
<dbReference type="EMBL" id="KL198018">
    <property type="protein sequence ID" value="KDQ20193.1"/>
    <property type="molecule type" value="Genomic_DNA"/>
</dbReference>
<dbReference type="PROSITE" id="PS00136">
    <property type="entry name" value="SUBTILASE_ASP"/>
    <property type="match status" value="1"/>
</dbReference>
<feature type="domain" description="Inhibitor I9" evidence="9">
    <location>
        <begin position="48"/>
        <end position="120"/>
    </location>
</feature>
<evidence type="ECO:0000259" key="8">
    <source>
        <dbReference type="Pfam" id="PF00082"/>
    </source>
</evidence>
<proteinExistence type="inferred from homology"/>
<feature type="domain" description="Peptidase S8/S53" evidence="8">
    <location>
        <begin position="157"/>
        <end position="389"/>
    </location>
</feature>
<feature type="active site" description="Charge relay system" evidence="5">
    <location>
        <position position="198"/>
    </location>
</feature>
<dbReference type="InterPro" id="IPR050131">
    <property type="entry name" value="Peptidase_S8_subtilisin-like"/>
</dbReference>
<keyword evidence="11" id="KW-1185">Reference proteome</keyword>
<dbReference type="InterPro" id="IPR023828">
    <property type="entry name" value="Peptidase_S8_Ser-AS"/>
</dbReference>
<reference evidence="11" key="1">
    <citation type="journal article" date="2014" name="Proc. Natl. Acad. Sci. U.S.A.">
        <title>Extensive sampling of basidiomycete genomes demonstrates inadequacy of the white-rot/brown-rot paradigm for wood decay fungi.</title>
        <authorList>
            <person name="Riley R."/>
            <person name="Salamov A.A."/>
            <person name="Brown D.W."/>
            <person name="Nagy L.G."/>
            <person name="Floudas D."/>
            <person name="Held B.W."/>
            <person name="Levasseur A."/>
            <person name="Lombard V."/>
            <person name="Morin E."/>
            <person name="Otillar R."/>
            <person name="Lindquist E.A."/>
            <person name="Sun H."/>
            <person name="LaButti K.M."/>
            <person name="Schmutz J."/>
            <person name="Jabbour D."/>
            <person name="Luo H."/>
            <person name="Baker S.E."/>
            <person name="Pisabarro A.G."/>
            <person name="Walton J.D."/>
            <person name="Blanchette R.A."/>
            <person name="Henrissat B."/>
            <person name="Martin F."/>
            <person name="Cullen D."/>
            <person name="Hibbett D.S."/>
            <person name="Grigoriev I.V."/>
        </authorList>
    </citation>
    <scope>NUCLEOTIDE SEQUENCE [LARGE SCALE GENOMIC DNA]</scope>
    <source>
        <strain evidence="11">FD-172 SS1</strain>
    </source>
</reference>
<evidence type="ECO:0000256" key="3">
    <source>
        <dbReference type="ARBA" id="ARBA00022801"/>
    </source>
</evidence>
<keyword evidence="4 5" id="KW-0720">Serine protease</keyword>
<keyword evidence="3 5" id="KW-0378">Hydrolase</keyword>
<evidence type="ECO:0000256" key="4">
    <source>
        <dbReference type="ARBA" id="ARBA00022825"/>
    </source>
</evidence>
<dbReference type="InParanoid" id="A0A067MWS2"/>
<dbReference type="InterPro" id="IPR037045">
    <property type="entry name" value="S8pro/Inhibitor_I9_sf"/>
</dbReference>
<dbReference type="PROSITE" id="PS00137">
    <property type="entry name" value="SUBTILASE_HIS"/>
    <property type="match status" value="1"/>
</dbReference>
<feature type="chain" id="PRO_5012655536" description="Peptidase S8/S53 domain-containing protein" evidence="7">
    <location>
        <begin position="16"/>
        <end position="497"/>
    </location>
</feature>
<dbReference type="InterPro" id="IPR000209">
    <property type="entry name" value="Peptidase_S8/S53_dom"/>
</dbReference>
<evidence type="ECO:0000256" key="1">
    <source>
        <dbReference type="ARBA" id="ARBA00011073"/>
    </source>
</evidence>
<gene>
    <name evidence="10" type="ORF">BOTBODRAFT_27606</name>
</gene>
<dbReference type="AlphaFoldDB" id="A0A067MWS2"/>
<feature type="active site" description="Charge relay system" evidence="5">
    <location>
        <position position="368"/>
    </location>
</feature>
<dbReference type="CDD" id="cd04077">
    <property type="entry name" value="Peptidases_S8_PCSK9_ProteinaseK_like"/>
    <property type="match status" value="1"/>
</dbReference>
<dbReference type="PANTHER" id="PTHR43806">
    <property type="entry name" value="PEPTIDASE S8"/>
    <property type="match status" value="1"/>
</dbReference>
<dbReference type="Pfam" id="PF00082">
    <property type="entry name" value="Peptidase_S8"/>
    <property type="match status" value="1"/>
</dbReference>
<dbReference type="Gene3D" id="3.40.50.200">
    <property type="entry name" value="Peptidase S8/S53 domain"/>
    <property type="match status" value="1"/>
</dbReference>
<dbReference type="InterPro" id="IPR023827">
    <property type="entry name" value="Peptidase_S8_Asp-AS"/>
</dbReference>
<evidence type="ECO:0000313" key="10">
    <source>
        <dbReference type="EMBL" id="KDQ20193.1"/>
    </source>
</evidence>
<dbReference type="PRINTS" id="PR00723">
    <property type="entry name" value="SUBTILISIN"/>
</dbReference>
<sequence>MLYLITLTLAASAIASPLSTSHNAQRESSVFTMAPVVETATAETIENSYIVVLKDGVTATDILASHASFHEEDPLFGEAGGLKHVYDGNIQGYAGQFTERTIAKIRSQPEVDYVEKDQTVWALENQNGAPWGLARISHRKKLGFGTFTKYLYDGVAGEGVDVYVIDTGIHIHHEEFQGRAKWGKTVPQNDLDIDGNGHGTHCAGTIASRKYGVAKAANVVAVKVLGTNGSGSMSDVIAGVAWAAEQSAKNLAKAKAEFASTGVSHHRGSVGSMSLGGGKSPTLDRVVNRAVDNGMHFAVAAGNDNRDACNYSPAAAEKAITVGASTLGDARAYFSNFGKCVDIFAPGLNILSTWIGTNSSTNTISGTSMATPHVAGMLAYLLSIYPSTTFNPTFDDGVVPSPMNSFTSSPSVSTFVDLARYALPSWFTSVVGVSNVVVSHKAIGPEPGSLSPAQLKKALIALSSEGLLSDIPAETPNKLAFNNATDSFAKKNFWENL</sequence>
<evidence type="ECO:0008006" key="12">
    <source>
        <dbReference type="Google" id="ProtNLM"/>
    </source>
</evidence>